<dbReference type="PANTHER" id="PTHR30344:SF1">
    <property type="entry name" value="6-PHOSPHOGLUCONOLACTONASE"/>
    <property type="match status" value="1"/>
</dbReference>
<dbReference type="RefSeq" id="WP_380204838.1">
    <property type="nucleotide sequence ID" value="NZ_JBHTEK010000001.1"/>
</dbReference>
<protein>
    <submittedName>
        <fullName evidence="4">Lactonase family protein</fullName>
    </submittedName>
</protein>
<name>A0ABW2UAE1_9BACT</name>
<evidence type="ECO:0000313" key="5">
    <source>
        <dbReference type="Proteomes" id="UP001596513"/>
    </source>
</evidence>
<organism evidence="4 5">
    <name type="scientific">Hymenobacter humi</name>
    <dbReference type="NCBI Taxonomy" id="1411620"/>
    <lineage>
        <taxon>Bacteria</taxon>
        <taxon>Pseudomonadati</taxon>
        <taxon>Bacteroidota</taxon>
        <taxon>Cytophagia</taxon>
        <taxon>Cytophagales</taxon>
        <taxon>Hymenobacteraceae</taxon>
        <taxon>Hymenobacter</taxon>
    </lineage>
</organism>
<reference evidence="5" key="1">
    <citation type="journal article" date="2019" name="Int. J. Syst. Evol. Microbiol.">
        <title>The Global Catalogue of Microorganisms (GCM) 10K type strain sequencing project: providing services to taxonomists for standard genome sequencing and annotation.</title>
        <authorList>
            <consortium name="The Broad Institute Genomics Platform"/>
            <consortium name="The Broad Institute Genome Sequencing Center for Infectious Disease"/>
            <person name="Wu L."/>
            <person name="Ma J."/>
        </authorList>
    </citation>
    <scope>NUCLEOTIDE SEQUENCE [LARGE SCALE GENOMIC DNA]</scope>
    <source>
        <strain evidence="5">JCM 19635</strain>
    </source>
</reference>
<dbReference type="InterPro" id="IPR050282">
    <property type="entry name" value="Cycloisomerase_2"/>
</dbReference>
<feature type="region of interest" description="Disordered" evidence="3">
    <location>
        <begin position="146"/>
        <end position="175"/>
    </location>
</feature>
<evidence type="ECO:0000256" key="3">
    <source>
        <dbReference type="SAM" id="MobiDB-lite"/>
    </source>
</evidence>
<accession>A0ABW2UAE1</accession>
<evidence type="ECO:0000256" key="2">
    <source>
        <dbReference type="ARBA" id="ARBA00022526"/>
    </source>
</evidence>
<comment type="similarity">
    <text evidence="1">Belongs to the cycloisomerase 2 family.</text>
</comment>
<keyword evidence="2" id="KW-0313">Glucose metabolism</keyword>
<dbReference type="InterPro" id="IPR011048">
    <property type="entry name" value="Haem_d1_sf"/>
</dbReference>
<evidence type="ECO:0000313" key="4">
    <source>
        <dbReference type="EMBL" id="MFC7669329.1"/>
    </source>
</evidence>
<keyword evidence="5" id="KW-1185">Reference proteome</keyword>
<proteinExistence type="inferred from homology"/>
<dbReference type="Proteomes" id="UP001596513">
    <property type="component" value="Unassembled WGS sequence"/>
</dbReference>
<dbReference type="Pfam" id="PF10282">
    <property type="entry name" value="Lactonase"/>
    <property type="match status" value="1"/>
</dbReference>
<dbReference type="Gene3D" id="2.130.10.10">
    <property type="entry name" value="YVTN repeat-like/Quinoprotein amine dehydrogenase"/>
    <property type="match status" value="1"/>
</dbReference>
<sequence>MATVAIMAGCARPAGSQNAQDYFVYVGTNVASEQEPTIFLYRLSPATGALTRVSAQRGGANPTYLTMDPAHRFLYAVNETQTFRGAKSGGVSAFAVDRRTGSLTLLNEQPSAGASPCYISLDRSGKAALVANYVSGNVSLLPVTANGQAPPLPPTNTRAAAPTKPERPARALLSS</sequence>
<comment type="caution">
    <text evidence="4">The sequence shown here is derived from an EMBL/GenBank/DDBJ whole genome shotgun (WGS) entry which is preliminary data.</text>
</comment>
<dbReference type="EMBL" id="JBHTEK010000001">
    <property type="protein sequence ID" value="MFC7669329.1"/>
    <property type="molecule type" value="Genomic_DNA"/>
</dbReference>
<dbReference type="InterPro" id="IPR015943">
    <property type="entry name" value="WD40/YVTN_repeat-like_dom_sf"/>
</dbReference>
<dbReference type="InterPro" id="IPR019405">
    <property type="entry name" value="Lactonase_7-beta_prop"/>
</dbReference>
<gene>
    <name evidence="4" type="ORF">ACFQT0_19675</name>
</gene>
<dbReference type="SUPFAM" id="SSF51004">
    <property type="entry name" value="C-terminal (heme d1) domain of cytochrome cd1-nitrite reductase"/>
    <property type="match status" value="1"/>
</dbReference>
<dbReference type="PANTHER" id="PTHR30344">
    <property type="entry name" value="6-PHOSPHOGLUCONOLACTONASE-RELATED"/>
    <property type="match status" value="1"/>
</dbReference>
<keyword evidence="2" id="KW-0119">Carbohydrate metabolism</keyword>
<evidence type="ECO:0000256" key="1">
    <source>
        <dbReference type="ARBA" id="ARBA00005564"/>
    </source>
</evidence>